<protein>
    <submittedName>
        <fullName evidence="2">Uncharacterized protein</fullName>
    </submittedName>
</protein>
<dbReference type="Proteomes" id="UP001164746">
    <property type="component" value="Chromosome 16"/>
</dbReference>
<name>A0ABY7G5Y6_MYAAR</name>
<feature type="region of interest" description="Disordered" evidence="1">
    <location>
        <begin position="1"/>
        <end position="21"/>
    </location>
</feature>
<gene>
    <name evidence="2" type="ORF">MAR_003401</name>
</gene>
<evidence type="ECO:0000313" key="2">
    <source>
        <dbReference type="EMBL" id="WAR29833.1"/>
    </source>
</evidence>
<evidence type="ECO:0000313" key="3">
    <source>
        <dbReference type="Proteomes" id="UP001164746"/>
    </source>
</evidence>
<reference evidence="2" key="1">
    <citation type="submission" date="2022-11" db="EMBL/GenBank/DDBJ databases">
        <title>Centuries of genome instability and evolution in soft-shell clam transmissible cancer (bioRxiv).</title>
        <authorList>
            <person name="Hart S.F.M."/>
            <person name="Yonemitsu M.A."/>
            <person name="Giersch R.M."/>
            <person name="Beal B.F."/>
            <person name="Arriagada G."/>
            <person name="Davis B.W."/>
            <person name="Ostrander E.A."/>
            <person name="Goff S.P."/>
            <person name="Metzger M.J."/>
        </authorList>
    </citation>
    <scope>NUCLEOTIDE SEQUENCE</scope>
    <source>
        <strain evidence="2">MELC-2E11</strain>
        <tissue evidence="2">Siphon/mantle</tissue>
    </source>
</reference>
<sequence length="69" mass="8147">MPFVCAQGHEHQDKKGRNDCNKYHTKKLDHQLELNEQKFRHTKEMIGCHLPASFMINHGRKSNVQAIEY</sequence>
<evidence type="ECO:0000256" key="1">
    <source>
        <dbReference type="SAM" id="MobiDB-lite"/>
    </source>
</evidence>
<dbReference type="EMBL" id="CP111027">
    <property type="protein sequence ID" value="WAR29833.1"/>
    <property type="molecule type" value="Genomic_DNA"/>
</dbReference>
<keyword evidence="3" id="KW-1185">Reference proteome</keyword>
<feature type="compositionally biased region" description="Basic and acidic residues" evidence="1">
    <location>
        <begin position="8"/>
        <end position="21"/>
    </location>
</feature>
<accession>A0ABY7G5Y6</accession>
<proteinExistence type="predicted"/>
<organism evidence="2 3">
    <name type="scientific">Mya arenaria</name>
    <name type="common">Soft-shell clam</name>
    <dbReference type="NCBI Taxonomy" id="6604"/>
    <lineage>
        <taxon>Eukaryota</taxon>
        <taxon>Metazoa</taxon>
        <taxon>Spiralia</taxon>
        <taxon>Lophotrochozoa</taxon>
        <taxon>Mollusca</taxon>
        <taxon>Bivalvia</taxon>
        <taxon>Autobranchia</taxon>
        <taxon>Heteroconchia</taxon>
        <taxon>Euheterodonta</taxon>
        <taxon>Imparidentia</taxon>
        <taxon>Neoheterodontei</taxon>
        <taxon>Myida</taxon>
        <taxon>Myoidea</taxon>
        <taxon>Myidae</taxon>
        <taxon>Mya</taxon>
    </lineage>
</organism>